<keyword evidence="2" id="KW-1133">Transmembrane helix</keyword>
<evidence type="ECO:0000313" key="4">
    <source>
        <dbReference type="EMBL" id="KAF6157564.1"/>
    </source>
</evidence>
<protein>
    <recommendedName>
        <fullName evidence="3">RGS domain-containing protein</fullName>
    </recommendedName>
</protein>
<reference evidence="4 5" key="1">
    <citation type="journal article" date="2020" name="IScience">
        <title>Genome Sequencing of the Endangered Kingdonia uniflora (Circaeasteraceae, Ranunculales) Reveals Potential Mechanisms of Evolutionary Specialization.</title>
        <authorList>
            <person name="Sun Y."/>
            <person name="Deng T."/>
            <person name="Zhang A."/>
            <person name="Moore M.J."/>
            <person name="Landis J.B."/>
            <person name="Lin N."/>
            <person name="Zhang H."/>
            <person name="Zhang X."/>
            <person name="Huang J."/>
            <person name="Zhang X."/>
            <person name="Sun H."/>
            <person name="Wang H."/>
        </authorList>
    </citation>
    <scope>NUCLEOTIDE SEQUENCE [LARGE SCALE GENOMIC DNA]</scope>
    <source>
        <strain evidence="4">TB1705</strain>
        <tissue evidence="4">Leaf</tissue>
    </source>
</reference>
<dbReference type="InterPro" id="IPR044926">
    <property type="entry name" value="RGS_subdomain_2"/>
</dbReference>
<keyword evidence="5" id="KW-1185">Reference proteome</keyword>
<dbReference type="PROSITE" id="PS50132">
    <property type="entry name" value="RGS"/>
    <property type="match status" value="1"/>
</dbReference>
<feature type="transmembrane region" description="Helical" evidence="2">
    <location>
        <begin position="84"/>
        <end position="105"/>
    </location>
</feature>
<gene>
    <name evidence="4" type="ORF">GIB67_004502</name>
</gene>
<dbReference type="InterPro" id="IPR016137">
    <property type="entry name" value="RGS"/>
</dbReference>
<evidence type="ECO:0000259" key="3">
    <source>
        <dbReference type="PROSITE" id="PS50132"/>
    </source>
</evidence>
<keyword evidence="2" id="KW-0812">Transmembrane</keyword>
<feature type="transmembrane region" description="Helical" evidence="2">
    <location>
        <begin position="229"/>
        <end position="252"/>
    </location>
</feature>
<evidence type="ECO:0000256" key="1">
    <source>
        <dbReference type="SAM" id="MobiDB-lite"/>
    </source>
</evidence>
<feature type="transmembrane region" description="Helical" evidence="2">
    <location>
        <begin position="197"/>
        <end position="217"/>
    </location>
</feature>
<feature type="compositionally biased region" description="Basic and acidic residues" evidence="1">
    <location>
        <begin position="453"/>
        <end position="463"/>
    </location>
</feature>
<evidence type="ECO:0000313" key="5">
    <source>
        <dbReference type="Proteomes" id="UP000541444"/>
    </source>
</evidence>
<feature type="transmembrane region" description="Helical" evidence="2">
    <location>
        <begin position="15"/>
        <end position="37"/>
    </location>
</feature>
<dbReference type="EMBL" id="JACGCM010001275">
    <property type="protein sequence ID" value="KAF6157564.1"/>
    <property type="molecule type" value="Genomic_DNA"/>
</dbReference>
<accession>A0A7J7MRT0</accession>
<dbReference type="PANTHER" id="PTHR10845:SF192">
    <property type="entry name" value="DOUBLE HIT, ISOFORM B"/>
    <property type="match status" value="1"/>
</dbReference>
<dbReference type="SMART" id="SM00315">
    <property type="entry name" value="RGS"/>
    <property type="match status" value="1"/>
</dbReference>
<feature type="domain" description="RGS" evidence="3">
    <location>
        <begin position="294"/>
        <end position="412"/>
    </location>
</feature>
<feature type="transmembrane region" description="Helical" evidence="2">
    <location>
        <begin position="156"/>
        <end position="176"/>
    </location>
</feature>
<dbReference type="Pfam" id="PF00615">
    <property type="entry name" value="RGS"/>
    <property type="match status" value="1"/>
</dbReference>
<dbReference type="OrthoDB" id="196547at2759"/>
<organism evidence="4 5">
    <name type="scientific">Kingdonia uniflora</name>
    <dbReference type="NCBI Taxonomy" id="39325"/>
    <lineage>
        <taxon>Eukaryota</taxon>
        <taxon>Viridiplantae</taxon>
        <taxon>Streptophyta</taxon>
        <taxon>Embryophyta</taxon>
        <taxon>Tracheophyta</taxon>
        <taxon>Spermatophyta</taxon>
        <taxon>Magnoliopsida</taxon>
        <taxon>Ranunculales</taxon>
        <taxon>Circaeasteraceae</taxon>
        <taxon>Kingdonia</taxon>
    </lineage>
</organism>
<dbReference type="PANTHER" id="PTHR10845">
    <property type="entry name" value="REGULATOR OF G PROTEIN SIGNALING"/>
    <property type="match status" value="1"/>
</dbReference>
<comment type="caution">
    <text evidence="4">The sequence shown here is derived from an EMBL/GenBank/DDBJ whole genome shotgun (WGS) entry which is preliminary data.</text>
</comment>
<name>A0A7J7MRT0_9MAGN</name>
<sequence length="463" mass="52899">MERCALEGGCPSDYIAISISALSVILLLTQSALPFLIHKVPLKKGGDIWLLRLQIIASLNLLVSIVMSVNFMKIKKKHWWQACYIWAGWFEGPFGFGLLMSCRIIQAFKLYYLFVKRRLPPIRSYILLPLAILPWIAIAASVHIKNPLNPRCHMPSQWLIPVVSLHIFYVAVMVAITRGVRHIEFRFREFRDLLKGIIVSTTVIGVWVLSYILNEVFENIAWLQVSSRFFLLATPSILILAFYSISISQPLLSQMSLRKRDIQEFGTMSQALGIPESGLLVHKGPSSNIDTKEPLNKLLLSKTFRQSFMAFADSCLAGESVHFYDEVHELSKIPISDTVSRVYMARHIIENYIVAGAMMEVNISHRTRQEILNTLDLTHPELFDNATSELMQLMKTNLAKDYWSSMFYAKLKEKSSTQFDDYEFGLDFSPRLSSVRCADDPFHQEQPLKGSGRRSEIHHVDIL</sequence>
<dbReference type="Gene3D" id="1.10.167.10">
    <property type="entry name" value="Regulator of G-protein Signalling 4, domain 2"/>
    <property type="match status" value="1"/>
</dbReference>
<keyword evidence="2" id="KW-0472">Membrane</keyword>
<dbReference type="Proteomes" id="UP000541444">
    <property type="component" value="Unassembled WGS sequence"/>
</dbReference>
<dbReference type="InterPro" id="IPR036305">
    <property type="entry name" value="RGS_sf"/>
</dbReference>
<dbReference type="SUPFAM" id="SSF48097">
    <property type="entry name" value="Regulator of G-protein signaling, RGS"/>
    <property type="match status" value="1"/>
</dbReference>
<feature type="region of interest" description="Disordered" evidence="1">
    <location>
        <begin position="444"/>
        <end position="463"/>
    </location>
</feature>
<evidence type="ECO:0000256" key="2">
    <source>
        <dbReference type="SAM" id="Phobius"/>
    </source>
</evidence>
<feature type="transmembrane region" description="Helical" evidence="2">
    <location>
        <begin position="49"/>
        <end position="72"/>
    </location>
</feature>
<feature type="transmembrane region" description="Helical" evidence="2">
    <location>
        <begin position="125"/>
        <end position="144"/>
    </location>
</feature>
<dbReference type="AlphaFoldDB" id="A0A7J7MRT0"/>
<proteinExistence type="predicted"/>